<feature type="domain" description="Mechanosensitive ion channel MscS" evidence="8">
    <location>
        <begin position="131"/>
        <end position="197"/>
    </location>
</feature>
<proteinExistence type="inferred from homology"/>
<dbReference type="InterPro" id="IPR006685">
    <property type="entry name" value="MscS_channel_2nd"/>
</dbReference>
<evidence type="ECO:0000256" key="4">
    <source>
        <dbReference type="ARBA" id="ARBA00022692"/>
    </source>
</evidence>
<evidence type="ECO:0000256" key="1">
    <source>
        <dbReference type="ARBA" id="ARBA00004651"/>
    </source>
</evidence>
<dbReference type="SUPFAM" id="SSF50182">
    <property type="entry name" value="Sm-like ribonucleoproteins"/>
    <property type="match status" value="1"/>
</dbReference>
<keyword evidence="3" id="KW-1003">Cell membrane</keyword>
<feature type="domain" description="Mechanosensitive ion channel MscS C-terminal" evidence="9">
    <location>
        <begin position="203"/>
        <end position="277"/>
    </location>
</feature>
<dbReference type="PANTHER" id="PTHR30221">
    <property type="entry name" value="SMALL-CONDUCTANCE MECHANOSENSITIVE CHANNEL"/>
    <property type="match status" value="1"/>
</dbReference>
<dbReference type="InterPro" id="IPR011066">
    <property type="entry name" value="MscS_channel_C_sf"/>
</dbReference>
<dbReference type="Pfam" id="PF00924">
    <property type="entry name" value="MS_channel_2nd"/>
    <property type="match status" value="1"/>
</dbReference>
<evidence type="ECO:0000259" key="8">
    <source>
        <dbReference type="Pfam" id="PF00924"/>
    </source>
</evidence>
<reference evidence="10" key="1">
    <citation type="submission" date="2019-08" db="EMBL/GenBank/DDBJ databases">
        <authorList>
            <person name="Kucharzyk K."/>
            <person name="Murdoch R.W."/>
            <person name="Higgins S."/>
            <person name="Loffler F."/>
        </authorList>
    </citation>
    <scope>NUCLEOTIDE SEQUENCE</scope>
</reference>
<dbReference type="Gene3D" id="2.30.30.60">
    <property type="match status" value="1"/>
</dbReference>
<dbReference type="SUPFAM" id="SSF82689">
    <property type="entry name" value="Mechanosensitive channel protein MscS (YggB), C-terminal domain"/>
    <property type="match status" value="1"/>
</dbReference>
<dbReference type="GO" id="GO:0008381">
    <property type="term" value="F:mechanosensitive monoatomic ion channel activity"/>
    <property type="evidence" value="ECO:0007669"/>
    <property type="project" value="InterPro"/>
</dbReference>
<dbReference type="Gene3D" id="3.30.70.100">
    <property type="match status" value="1"/>
</dbReference>
<evidence type="ECO:0000256" key="7">
    <source>
        <dbReference type="SAM" id="Phobius"/>
    </source>
</evidence>
<feature type="transmembrane region" description="Helical" evidence="7">
    <location>
        <begin position="37"/>
        <end position="63"/>
    </location>
</feature>
<dbReference type="EMBL" id="VSSQ01000986">
    <property type="protein sequence ID" value="MPM03850.1"/>
    <property type="molecule type" value="Genomic_DNA"/>
</dbReference>
<organism evidence="10">
    <name type="scientific">bioreactor metagenome</name>
    <dbReference type="NCBI Taxonomy" id="1076179"/>
    <lineage>
        <taxon>unclassified sequences</taxon>
        <taxon>metagenomes</taxon>
        <taxon>ecological metagenomes</taxon>
    </lineage>
</organism>
<dbReference type="InterPro" id="IPR006686">
    <property type="entry name" value="MscS_channel_CS"/>
</dbReference>
<dbReference type="InterPro" id="IPR023408">
    <property type="entry name" value="MscS_beta-dom_sf"/>
</dbReference>
<keyword evidence="4 7" id="KW-0812">Transmembrane</keyword>
<dbReference type="Gene3D" id="1.10.287.1260">
    <property type="match status" value="1"/>
</dbReference>
<dbReference type="Pfam" id="PF21082">
    <property type="entry name" value="MS_channel_3rd"/>
    <property type="match status" value="1"/>
</dbReference>
<protein>
    <submittedName>
        <fullName evidence="10">Small-conductance mechanosensitive channel</fullName>
    </submittedName>
</protein>
<dbReference type="GO" id="GO:0005886">
    <property type="term" value="C:plasma membrane"/>
    <property type="evidence" value="ECO:0007669"/>
    <property type="project" value="UniProtKB-SubCell"/>
</dbReference>
<comment type="similarity">
    <text evidence="2">Belongs to the MscS (TC 1.A.23) family.</text>
</comment>
<dbReference type="SUPFAM" id="SSF82861">
    <property type="entry name" value="Mechanosensitive channel protein MscS (YggB), transmembrane region"/>
    <property type="match status" value="1"/>
</dbReference>
<sequence length="298" mass="32837">MLLYFTQLQADTLNAENIKDQLSTITSFPPDQLLSTLFSMLIPVALKILLAVVIYSVGAWLIRKVKKLTKIMLEKKDVDPSLKGFFMSFVSITLTILLILTIIGILGINTTSFAALLAAGGVAIGMAMSGTLQNFAGGVMILFFKPFKVGDFIEAQGYMGTVNEIRITSTFLNTPDNKLIIVPNGPLSNGIINNFSRTGVRRVEWSISLAYGDDIHAAKELILSMLNSDERVLNEPAVPFAGLDKMADSSIVIVARCWVKTSDFWDLYFKINEDIYTTFPAKGFNFPFPQLDVTVKQG</sequence>
<keyword evidence="6 7" id="KW-0472">Membrane</keyword>
<comment type="subcellular location">
    <subcellularLocation>
        <location evidence="1">Cell membrane</location>
        <topology evidence="1">Multi-pass membrane protein</topology>
    </subcellularLocation>
</comment>
<dbReference type="InterPro" id="IPR045275">
    <property type="entry name" value="MscS_archaea/bacteria_type"/>
</dbReference>
<evidence type="ECO:0000313" key="10">
    <source>
        <dbReference type="EMBL" id="MPM03850.1"/>
    </source>
</evidence>
<dbReference type="InterPro" id="IPR049278">
    <property type="entry name" value="MS_channel_C"/>
</dbReference>
<gene>
    <name evidence="10" type="primary">mscS_12</name>
    <name evidence="10" type="ORF">SDC9_50117</name>
</gene>
<feature type="transmembrane region" description="Helical" evidence="7">
    <location>
        <begin position="114"/>
        <end position="144"/>
    </location>
</feature>
<dbReference type="PANTHER" id="PTHR30221:SF1">
    <property type="entry name" value="SMALL-CONDUCTANCE MECHANOSENSITIVE CHANNEL"/>
    <property type="match status" value="1"/>
</dbReference>
<name>A0A644WJB8_9ZZZZ</name>
<comment type="caution">
    <text evidence="10">The sequence shown here is derived from an EMBL/GenBank/DDBJ whole genome shotgun (WGS) entry which is preliminary data.</text>
</comment>
<evidence type="ECO:0000259" key="9">
    <source>
        <dbReference type="Pfam" id="PF21082"/>
    </source>
</evidence>
<accession>A0A644WJB8</accession>
<dbReference type="AlphaFoldDB" id="A0A644WJB8"/>
<dbReference type="InterPro" id="IPR010920">
    <property type="entry name" value="LSM_dom_sf"/>
</dbReference>
<dbReference type="InterPro" id="IPR011014">
    <property type="entry name" value="MscS_channel_TM-2"/>
</dbReference>
<dbReference type="PROSITE" id="PS01246">
    <property type="entry name" value="UPF0003"/>
    <property type="match status" value="1"/>
</dbReference>
<feature type="transmembrane region" description="Helical" evidence="7">
    <location>
        <begin position="84"/>
        <end position="108"/>
    </location>
</feature>
<evidence type="ECO:0000256" key="2">
    <source>
        <dbReference type="ARBA" id="ARBA00008017"/>
    </source>
</evidence>
<evidence type="ECO:0000256" key="3">
    <source>
        <dbReference type="ARBA" id="ARBA00022475"/>
    </source>
</evidence>
<keyword evidence="5 7" id="KW-1133">Transmembrane helix</keyword>
<evidence type="ECO:0000256" key="5">
    <source>
        <dbReference type="ARBA" id="ARBA00022989"/>
    </source>
</evidence>
<evidence type="ECO:0000256" key="6">
    <source>
        <dbReference type="ARBA" id="ARBA00023136"/>
    </source>
</evidence>